<evidence type="ECO:0000259" key="3">
    <source>
        <dbReference type="PROSITE" id="PS50878"/>
    </source>
</evidence>
<dbReference type="Gene3D" id="3.30.70.270">
    <property type="match status" value="1"/>
</dbReference>
<gene>
    <name evidence="4" type="primary">pol_1366</name>
    <name evidence="4" type="ORF">AVEN_16512_1</name>
</gene>
<sequence>MAENADLLALLAEMKKSMEKGQDEMRKGQEEMRKGQEEMRKGQEEMKNQIQSHVESKVGEIKDHVNSCVAKIEEDVQSVKREIGEVKGEVERKIEEVEDKVQGKIEEVEDKVQGKIEEVKEKVQTNGQIPDIRRTNVLDCFQTQFDVVSSANGWNNRVKASQLVASLRGSAAEVLQGIPSDKLTDLTTIENVLEARFGDSHLTQFYRTELKTRRQKPGESLQVLAADVERLMSLAYAECSRDVRDSLAAQYIVDAIRDEDTQHATRLMDAKDLKSALAYSMKYEAAKTVSKTSRNVRSIEVEGGTGKEKDEKFDCLLKILEKLLNSHVAGKKNTPRRNPNVTCWKYLEKNEIRTGGEEIPLFSANAEHSKLCSVLAKEKAIIPARSECLIQGVPEVSGKFRYAVTDFPSQVSQKGVLVAATFVDLKREAIPVRVLNLDNKPKTVDKGAVIETCEPVVDIVARPQEFSESLRLPLILENLEGLNEEQRTALKELLQEFQNLFSINDSDVGRCNMTQHRINTGNHPPIKQYPRRLPLAKKEEAERLVKEMVDNGIIEESSGPWASPIVLFKKKDGSTRFCVDYRKLNEIMIKDSYPLPRIDDTLDALNGSQWFSTSDLKSAYWQVEIQPEDKEETAFTTGQGLRQFKVMSFGLCNAPATFERLMETVLRGLTSKACLVYLDDIIIVGRTFQEHLNNIRKVFQRLQNANLKLSP</sequence>
<feature type="coiled-coil region" evidence="1">
    <location>
        <begin position="69"/>
        <end position="125"/>
    </location>
</feature>
<dbReference type="InterPro" id="IPR000477">
    <property type="entry name" value="RT_dom"/>
</dbReference>
<dbReference type="GO" id="GO:0071897">
    <property type="term" value="P:DNA biosynthetic process"/>
    <property type="evidence" value="ECO:0007669"/>
    <property type="project" value="UniProtKB-ARBA"/>
</dbReference>
<dbReference type="EMBL" id="BGPR01167136">
    <property type="protein sequence ID" value="GBM17460.1"/>
    <property type="molecule type" value="Genomic_DNA"/>
</dbReference>
<feature type="domain" description="Reverse transcriptase" evidence="3">
    <location>
        <begin position="549"/>
        <end position="711"/>
    </location>
</feature>
<feature type="non-terminal residue" evidence="4">
    <location>
        <position position="711"/>
    </location>
</feature>
<name>A0A4Y2DKV7_ARAVE</name>
<dbReference type="InterPro" id="IPR043128">
    <property type="entry name" value="Rev_trsase/Diguanyl_cyclase"/>
</dbReference>
<organism evidence="4 5">
    <name type="scientific">Araneus ventricosus</name>
    <name type="common">Orbweaver spider</name>
    <name type="synonym">Epeira ventricosa</name>
    <dbReference type="NCBI Taxonomy" id="182803"/>
    <lineage>
        <taxon>Eukaryota</taxon>
        <taxon>Metazoa</taxon>
        <taxon>Ecdysozoa</taxon>
        <taxon>Arthropoda</taxon>
        <taxon>Chelicerata</taxon>
        <taxon>Arachnida</taxon>
        <taxon>Araneae</taxon>
        <taxon>Araneomorphae</taxon>
        <taxon>Entelegynae</taxon>
        <taxon>Araneoidea</taxon>
        <taxon>Araneidae</taxon>
        <taxon>Araneus</taxon>
    </lineage>
</organism>
<dbReference type="Pfam" id="PF00078">
    <property type="entry name" value="RVT_1"/>
    <property type="match status" value="1"/>
</dbReference>
<evidence type="ECO:0000313" key="4">
    <source>
        <dbReference type="EMBL" id="GBM17460.1"/>
    </source>
</evidence>
<dbReference type="SUPFAM" id="SSF56672">
    <property type="entry name" value="DNA/RNA polymerases"/>
    <property type="match status" value="1"/>
</dbReference>
<dbReference type="InterPro" id="IPR043502">
    <property type="entry name" value="DNA/RNA_pol_sf"/>
</dbReference>
<feature type="region of interest" description="Disordered" evidence="2">
    <location>
        <begin position="16"/>
        <end position="57"/>
    </location>
</feature>
<reference evidence="4 5" key="1">
    <citation type="journal article" date="2019" name="Sci. Rep.">
        <title>Orb-weaving spider Araneus ventricosus genome elucidates the spidroin gene catalogue.</title>
        <authorList>
            <person name="Kono N."/>
            <person name="Nakamura H."/>
            <person name="Ohtoshi R."/>
            <person name="Moran D.A.P."/>
            <person name="Shinohara A."/>
            <person name="Yoshida Y."/>
            <person name="Fujiwara M."/>
            <person name="Mori M."/>
            <person name="Tomita M."/>
            <person name="Arakawa K."/>
        </authorList>
    </citation>
    <scope>NUCLEOTIDE SEQUENCE [LARGE SCALE GENOMIC DNA]</scope>
</reference>
<dbReference type="Proteomes" id="UP000499080">
    <property type="component" value="Unassembled WGS sequence"/>
</dbReference>
<keyword evidence="1" id="KW-0175">Coiled coil</keyword>
<dbReference type="InterPro" id="IPR053134">
    <property type="entry name" value="RNA-dir_DNA_polymerase"/>
</dbReference>
<dbReference type="OrthoDB" id="2420497at2759"/>
<evidence type="ECO:0000256" key="2">
    <source>
        <dbReference type="SAM" id="MobiDB-lite"/>
    </source>
</evidence>
<protein>
    <submittedName>
        <fullName evidence="4">Retrovirus-related Pol polyprotein from transposon 297</fullName>
    </submittedName>
</protein>
<dbReference type="PROSITE" id="PS50878">
    <property type="entry name" value="RT_POL"/>
    <property type="match status" value="1"/>
</dbReference>
<dbReference type="PANTHER" id="PTHR24559:SF435">
    <property type="entry name" value="RIBONUCLEASE H"/>
    <property type="match status" value="1"/>
</dbReference>
<dbReference type="CDD" id="cd01647">
    <property type="entry name" value="RT_LTR"/>
    <property type="match status" value="1"/>
</dbReference>
<evidence type="ECO:0000313" key="5">
    <source>
        <dbReference type="Proteomes" id="UP000499080"/>
    </source>
</evidence>
<feature type="compositionally biased region" description="Basic and acidic residues" evidence="2">
    <location>
        <begin position="16"/>
        <end position="47"/>
    </location>
</feature>
<evidence type="ECO:0000256" key="1">
    <source>
        <dbReference type="SAM" id="Coils"/>
    </source>
</evidence>
<accession>A0A4Y2DKV7</accession>
<dbReference type="Gene3D" id="1.20.120.20">
    <property type="entry name" value="Apolipoprotein"/>
    <property type="match status" value="1"/>
</dbReference>
<dbReference type="AlphaFoldDB" id="A0A4Y2DKV7"/>
<dbReference type="Gene3D" id="3.10.10.10">
    <property type="entry name" value="HIV Type 1 Reverse Transcriptase, subunit A, domain 1"/>
    <property type="match status" value="1"/>
</dbReference>
<comment type="caution">
    <text evidence="4">The sequence shown here is derived from an EMBL/GenBank/DDBJ whole genome shotgun (WGS) entry which is preliminary data.</text>
</comment>
<dbReference type="PANTHER" id="PTHR24559">
    <property type="entry name" value="TRANSPOSON TY3-I GAG-POL POLYPROTEIN"/>
    <property type="match status" value="1"/>
</dbReference>
<keyword evidence="5" id="KW-1185">Reference proteome</keyword>
<dbReference type="SUPFAM" id="SSF58113">
    <property type="entry name" value="Apolipoprotein A-I"/>
    <property type="match status" value="1"/>
</dbReference>
<proteinExistence type="predicted"/>